<dbReference type="InterPro" id="IPR052958">
    <property type="entry name" value="IFN-induced_PKR_regulator"/>
</dbReference>
<reference evidence="1 2" key="1">
    <citation type="journal article" date="2023" name="BMC Biol.">
        <title>The compact genome of the sponge Oopsacas minuta (Hexactinellida) is lacking key metazoan core genes.</title>
        <authorList>
            <person name="Santini S."/>
            <person name="Schenkelaars Q."/>
            <person name="Jourda C."/>
            <person name="Duchesne M."/>
            <person name="Belahbib H."/>
            <person name="Rocher C."/>
            <person name="Selva M."/>
            <person name="Riesgo A."/>
            <person name="Vervoort M."/>
            <person name="Leys S.P."/>
            <person name="Kodjabachian L."/>
            <person name="Le Bivic A."/>
            <person name="Borchiellini C."/>
            <person name="Claverie J.M."/>
            <person name="Renard E."/>
        </authorList>
    </citation>
    <scope>NUCLEOTIDE SEQUENCE [LARGE SCALE GENOMIC DNA]</scope>
    <source>
        <strain evidence="1">SPO-2</strain>
    </source>
</reference>
<dbReference type="PANTHER" id="PTHR46289:SF14">
    <property type="entry name" value="DUF4371 DOMAIN-CONTAINING PROTEIN"/>
    <property type="match status" value="1"/>
</dbReference>
<proteinExistence type="predicted"/>
<evidence type="ECO:0000313" key="1">
    <source>
        <dbReference type="EMBL" id="KAI6656071.1"/>
    </source>
</evidence>
<dbReference type="InterPro" id="IPR012337">
    <property type="entry name" value="RNaseH-like_sf"/>
</dbReference>
<comment type="caution">
    <text evidence="1">The sequence shown here is derived from an EMBL/GenBank/DDBJ whole genome shotgun (WGS) entry which is preliminary data.</text>
</comment>
<name>A0AAV7K578_9METZ</name>
<dbReference type="SUPFAM" id="SSF53098">
    <property type="entry name" value="Ribonuclease H-like"/>
    <property type="match status" value="1"/>
</dbReference>
<dbReference type="EMBL" id="JAKMXF010000163">
    <property type="protein sequence ID" value="KAI6656071.1"/>
    <property type="molecule type" value="Genomic_DNA"/>
</dbReference>
<sequence length="177" mass="20230">MSGEFKGVQSEIRRECPTAPYVHCSSHCLNPSLSKASTVQAVRNTVGTISEVITFINASAKRLHCFIEKAKDAPDAGAKKRLIRICETRWWVERHESVSRFRNFFEEISMWCDTTASSSKAWTFKASILKHEFVIALLTMENVLSVTKPVSEKLQTVDKGYYTMLIRNTFVCRWSKE</sequence>
<protein>
    <submittedName>
        <fullName evidence="1">Zinc finger MYM-type protein 1-like</fullName>
    </submittedName>
</protein>
<gene>
    <name evidence="1" type="ORF">LOD99_11350</name>
</gene>
<evidence type="ECO:0000313" key="2">
    <source>
        <dbReference type="Proteomes" id="UP001165289"/>
    </source>
</evidence>
<dbReference type="Proteomes" id="UP001165289">
    <property type="component" value="Unassembled WGS sequence"/>
</dbReference>
<dbReference type="PANTHER" id="PTHR46289">
    <property type="entry name" value="52 KDA REPRESSOR OF THE INHIBITOR OF THE PROTEIN KINASE-LIKE PROTEIN-RELATED"/>
    <property type="match status" value="1"/>
</dbReference>
<keyword evidence="2" id="KW-1185">Reference proteome</keyword>
<organism evidence="1 2">
    <name type="scientific">Oopsacas minuta</name>
    <dbReference type="NCBI Taxonomy" id="111878"/>
    <lineage>
        <taxon>Eukaryota</taxon>
        <taxon>Metazoa</taxon>
        <taxon>Porifera</taxon>
        <taxon>Hexactinellida</taxon>
        <taxon>Hexasterophora</taxon>
        <taxon>Lyssacinosida</taxon>
        <taxon>Leucopsacidae</taxon>
        <taxon>Oopsacas</taxon>
    </lineage>
</organism>
<accession>A0AAV7K578</accession>
<dbReference type="AlphaFoldDB" id="A0AAV7K578"/>